<evidence type="ECO:0000313" key="11">
    <source>
        <dbReference type="EMBL" id="WHI60803.1"/>
    </source>
</evidence>
<evidence type="ECO:0000259" key="10">
    <source>
        <dbReference type="PROSITE" id="PS50830"/>
    </source>
</evidence>
<keyword evidence="9" id="KW-0732">Signal</keyword>
<feature type="domain" description="TNase-like" evidence="10">
    <location>
        <begin position="104"/>
        <end position="238"/>
    </location>
</feature>
<dbReference type="RefSeq" id="WP_103268599.1">
    <property type="nucleotide sequence ID" value="NZ_CABIVY010000045.1"/>
</dbReference>
<dbReference type="SUPFAM" id="SSF50199">
    <property type="entry name" value="Staphylococcal nuclease"/>
    <property type="match status" value="1"/>
</dbReference>
<dbReference type="AlphaFoldDB" id="A0AAX3W699"/>
<gene>
    <name evidence="11" type="ORF">PYH69_04000</name>
</gene>
<dbReference type="Proteomes" id="UP001223261">
    <property type="component" value="Chromosome"/>
</dbReference>
<evidence type="ECO:0000256" key="5">
    <source>
        <dbReference type="ARBA" id="ARBA00022801"/>
    </source>
</evidence>
<dbReference type="CDD" id="cd00175">
    <property type="entry name" value="SNc"/>
    <property type="match status" value="1"/>
</dbReference>
<feature type="signal peptide" evidence="9">
    <location>
        <begin position="1"/>
        <end position="23"/>
    </location>
</feature>
<evidence type="ECO:0000256" key="1">
    <source>
        <dbReference type="ARBA" id="ARBA00011942"/>
    </source>
</evidence>
<accession>A0AAX3W699</accession>
<dbReference type="SMART" id="SM00894">
    <property type="entry name" value="Excalibur"/>
    <property type="match status" value="1"/>
</dbReference>
<protein>
    <recommendedName>
        <fullName evidence="2">Thermonuclease</fullName>
        <ecNumber evidence="1">3.1.31.1</ecNumber>
    </recommendedName>
    <alternativeName>
        <fullName evidence="7">Micrococcal nuclease</fullName>
    </alternativeName>
    <alternativeName>
        <fullName evidence="6">Staphylococcal nuclease</fullName>
    </alternativeName>
</protein>
<organism evidence="11 12">
    <name type="scientific">Mammaliicoccus lentus</name>
    <name type="common">Staphylococcus lentus</name>
    <dbReference type="NCBI Taxonomy" id="42858"/>
    <lineage>
        <taxon>Bacteria</taxon>
        <taxon>Bacillati</taxon>
        <taxon>Bacillota</taxon>
        <taxon>Bacilli</taxon>
        <taxon>Bacillales</taxon>
        <taxon>Staphylococcaceae</taxon>
        <taxon>Mammaliicoccus</taxon>
    </lineage>
</organism>
<keyword evidence="5" id="KW-0378">Hydrolase</keyword>
<evidence type="ECO:0000256" key="6">
    <source>
        <dbReference type="ARBA" id="ARBA00030535"/>
    </source>
</evidence>
<sequence>MKKGCLWFCFVIFMLFILIGACSDDDVNKDDKSQVSEENKKQNDDKQKKDEKAHKEKSEKKETDKKEKTNYTKKDSKDEKKEVENATQDSNKEEKKTFTPGTTDRIPVELSSTVDGDTAKFIYNGKEGSFRFLLIDTPETKHPRIGKQPFGQEASDRTKSLLMNANKIEVEFDVGEKQDKYQRYLAYIYIDGEMVNEILVREGLAKVAYVYPPNTRYLDRLESAQAVAKEQKLGIWSLDSAFEEANNTEANTNSNTSNNNTTTNVPASQPETQQSQSKEFYKNCTELRKVYPNGVPSTHPAYLPKLDRDKDNFACEAN</sequence>
<dbReference type="PROSITE" id="PS51257">
    <property type="entry name" value="PROKAR_LIPOPROTEIN"/>
    <property type="match status" value="1"/>
</dbReference>
<evidence type="ECO:0000256" key="2">
    <source>
        <dbReference type="ARBA" id="ARBA00016676"/>
    </source>
</evidence>
<keyword evidence="4" id="KW-0255">Endonuclease</keyword>
<dbReference type="Pfam" id="PF00565">
    <property type="entry name" value="SNase"/>
    <property type="match status" value="1"/>
</dbReference>
<dbReference type="SMART" id="SM00318">
    <property type="entry name" value="SNc"/>
    <property type="match status" value="1"/>
</dbReference>
<dbReference type="InterPro" id="IPR002071">
    <property type="entry name" value="Thermonucl_AS"/>
</dbReference>
<dbReference type="PROSITE" id="PS01284">
    <property type="entry name" value="TNASE_2"/>
    <property type="match status" value="1"/>
</dbReference>
<feature type="region of interest" description="Disordered" evidence="8">
    <location>
        <begin position="27"/>
        <end position="108"/>
    </location>
</feature>
<dbReference type="PANTHER" id="PTHR12302">
    <property type="entry name" value="EBNA2 BINDING PROTEIN P100"/>
    <property type="match status" value="1"/>
</dbReference>
<evidence type="ECO:0000313" key="12">
    <source>
        <dbReference type="Proteomes" id="UP001223261"/>
    </source>
</evidence>
<feature type="chain" id="PRO_5043948882" description="Thermonuclease" evidence="9">
    <location>
        <begin position="24"/>
        <end position="318"/>
    </location>
</feature>
<evidence type="ECO:0000256" key="4">
    <source>
        <dbReference type="ARBA" id="ARBA00022759"/>
    </source>
</evidence>
<dbReference type="EMBL" id="CP118848">
    <property type="protein sequence ID" value="WHI60803.1"/>
    <property type="molecule type" value="Genomic_DNA"/>
</dbReference>
<feature type="compositionally biased region" description="Low complexity" evidence="8">
    <location>
        <begin position="247"/>
        <end position="264"/>
    </location>
</feature>
<dbReference type="PROSITE" id="PS50830">
    <property type="entry name" value="TNASE_3"/>
    <property type="match status" value="1"/>
</dbReference>
<evidence type="ECO:0000256" key="3">
    <source>
        <dbReference type="ARBA" id="ARBA00022722"/>
    </source>
</evidence>
<feature type="compositionally biased region" description="Polar residues" evidence="8">
    <location>
        <begin position="265"/>
        <end position="278"/>
    </location>
</feature>
<dbReference type="GO" id="GO:0003676">
    <property type="term" value="F:nucleic acid binding"/>
    <property type="evidence" value="ECO:0007669"/>
    <property type="project" value="InterPro"/>
</dbReference>
<dbReference type="InterPro" id="IPR016071">
    <property type="entry name" value="Staphylococal_nuclease_OB-fold"/>
</dbReference>
<proteinExistence type="predicted"/>
<dbReference type="EC" id="3.1.31.1" evidence="1"/>
<reference evidence="11" key="1">
    <citation type="journal article" date="2023" name="Antibiotics">
        <title>Prevalence and Molecular Characterization of Methicillin-Resistant Staphylococci (MRS) and Mammaliicocci (MRM) in Dromedary Camels from Algeria: First Detection of SCCmec-mecC Hybrid in Methicillin-Resistant Mammaliicoccus lentus.</title>
        <authorList>
            <person name="Belhout C."/>
            <person name="Boyen F."/>
            <person name="Vereecke N."/>
            <person name="Theuns S."/>
            <person name="Taibi N."/>
            <person name="Stegger M."/>
            <person name="de la Fe-Rodriguez P.Y."/>
            <person name="Bouayad L."/>
            <person name="Elgroud R."/>
            <person name="Butaye P."/>
        </authorList>
    </citation>
    <scope>NUCLEOTIDE SEQUENCE</scope>
    <source>
        <strain evidence="11">7048</strain>
    </source>
</reference>
<keyword evidence="3" id="KW-0540">Nuclease</keyword>
<dbReference type="PANTHER" id="PTHR12302:SF3">
    <property type="entry name" value="SERINE_THREONINE-PROTEIN KINASE 31"/>
    <property type="match status" value="1"/>
</dbReference>
<evidence type="ECO:0000256" key="7">
    <source>
        <dbReference type="ARBA" id="ARBA00031238"/>
    </source>
</evidence>
<dbReference type="Pfam" id="PF05901">
    <property type="entry name" value="Excalibur"/>
    <property type="match status" value="1"/>
</dbReference>
<feature type="region of interest" description="Disordered" evidence="8">
    <location>
        <begin position="247"/>
        <end position="278"/>
    </location>
</feature>
<feature type="compositionally biased region" description="Basic and acidic residues" evidence="8">
    <location>
        <begin position="29"/>
        <end position="97"/>
    </location>
</feature>
<dbReference type="InterPro" id="IPR035437">
    <property type="entry name" value="SNase_OB-fold_sf"/>
</dbReference>
<dbReference type="InterPro" id="IPR008613">
    <property type="entry name" value="Excalibur_Ca-bd_domain"/>
</dbReference>
<dbReference type="Gene3D" id="2.40.50.90">
    <property type="match status" value="1"/>
</dbReference>
<name>A0AAX3W699_MAMLE</name>
<evidence type="ECO:0000256" key="9">
    <source>
        <dbReference type="SAM" id="SignalP"/>
    </source>
</evidence>
<evidence type="ECO:0000256" key="8">
    <source>
        <dbReference type="SAM" id="MobiDB-lite"/>
    </source>
</evidence>
<dbReference type="GO" id="GO:1990599">
    <property type="term" value="F:3' overhang single-stranded DNA endodeoxyribonuclease activity"/>
    <property type="evidence" value="ECO:0007669"/>
    <property type="project" value="UniProtKB-EC"/>
</dbReference>